<dbReference type="GO" id="GO:0046983">
    <property type="term" value="F:protein dimerization activity"/>
    <property type="evidence" value="ECO:0007669"/>
    <property type="project" value="InterPro"/>
</dbReference>
<dbReference type="Pfam" id="PF09388">
    <property type="entry name" value="SpoOE-like"/>
    <property type="match status" value="1"/>
</dbReference>
<reference evidence="1 2" key="1">
    <citation type="submission" date="2014-04" db="EMBL/GenBank/DDBJ databases">
        <title>Draft genome sequence of Bacillus azotoformans MEV2011, a (co-) denitrifying strain unable to grow in the presence of oxygen.</title>
        <authorList>
            <person name="Nielsen M."/>
            <person name="Schreiber L."/>
            <person name="Finster K."/>
            <person name="Schramm A."/>
        </authorList>
    </citation>
    <scope>NUCLEOTIDE SEQUENCE [LARGE SCALE GENOMIC DNA]</scope>
    <source>
        <strain evidence="1 2">MEV2011</strain>
    </source>
</reference>
<dbReference type="AlphaFoldDB" id="A0A072NP30"/>
<protein>
    <submittedName>
        <fullName evidence="1">Spo0E like sporulation regulatory protein</fullName>
    </submittedName>
</protein>
<dbReference type="PATRIC" id="fig|1348973.3.peg.1795"/>
<dbReference type="Gene3D" id="4.10.280.10">
    <property type="entry name" value="Helix-loop-helix DNA-binding domain"/>
    <property type="match status" value="1"/>
</dbReference>
<organism evidence="1 2">
    <name type="scientific">Schinkia azotoformans MEV2011</name>
    <dbReference type="NCBI Taxonomy" id="1348973"/>
    <lineage>
        <taxon>Bacteria</taxon>
        <taxon>Bacillati</taxon>
        <taxon>Bacillota</taxon>
        <taxon>Bacilli</taxon>
        <taxon>Bacillales</taxon>
        <taxon>Bacillaceae</taxon>
        <taxon>Calidifontibacillus/Schinkia group</taxon>
        <taxon>Schinkia</taxon>
    </lineage>
</organism>
<dbReference type="InterPro" id="IPR037208">
    <property type="entry name" value="Spo0E-like_sf"/>
</dbReference>
<evidence type="ECO:0000313" key="2">
    <source>
        <dbReference type="Proteomes" id="UP000027936"/>
    </source>
</evidence>
<sequence length="62" mass="7439">MKINNSKEEVLLKRIEDTRQKMIKTSTLFPLHSYEVVTISVKLDNLLNKWEILYGKNEKRNF</sequence>
<dbReference type="GO" id="GO:0043937">
    <property type="term" value="P:regulation of sporulation"/>
    <property type="evidence" value="ECO:0007669"/>
    <property type="project" value="InterPro"/>
</dbReference>
<dbReference type="InterPro" id="IPR036638">
    <property type="entry name" value="HLH_DNA-bd_sf"/>
</dbReference>
<gene>
    <name evidence="1" type="ORF">M670_01848</name>
</gene>
<dbReference type="EMBL" id="JJRY01000006">
    <property type="protein sequence ID" value="KEF38638.1"/>
    <property type="molecule type" value="Genomic_DNA"/>
</dbReference>
<comment type="caution">
    <text evidence="1">The sequence shown here is derived from an EMBL/GenBank/DDBJ whole genome shotgun (WGS) entry which is preliminary data.</text>
</comment>
<dbReference type="RefSeq" id="WP_035195127.1">
    <property type="nucleotide sequence ID" value="NZ_JJRY01000006.1"/>
</dbReference>
<proteinExistence type="predicted"/>
<evidence type="ECO:0000313" key="1">
    <source>
        <dbReference type="EMBL" id="KEF38638.1"/>
    </source>
</evidence>
<dbReference type="Proteomes" id="UP000027936">
    <property type="component" value="Unassembled WGS sequence"/>
</dbReference>
<dbReference type="SUPFAM" id="SSF140500">
    <property type="entry name" value="BAS1536-like"/>
    <property type="match status" value="1"/>
</dbReference>
<dbReference type="InterPro" id="IPR018540">
    <property type="entry name" value="Spo0E-like"/>
</dbReference>
<name>A0A072NP30_SCHAZ</name>
<accession>A0A072NP30</accession>